<keyword evidence="3" id="KW-1185">Reference proteome</keyword>
<proteinExistence type="predicted"/>
<feature type="region of interest" description="Disordered" evidence="1">
    <location>
        <begin position="161"/>
        <end position="226"/>
    </location>
</feature>
<evidence type="ECO:0000313" key="2">
    <source>
        <dbReference type="EMBL" id="MEK8073162.1"/>
    </source>
</evidence>
<dbReference type="RefSeq" id="WP_206511064.1">
    <property type="nucleotide sequence ID" value="NZ_JBBPCN010000001.1"/>
</dbReference>
<dbReference type="Proteomes" id="UP001456513">
    <property type="component" value="Unassembled WGS sequence"/>
</dbReference>
<reference evidence="2 3" key="1">
    <citation type="submission" date="2024-03" db="EMBL/GenBank/DDBJ databases">
        <title>Rhodococcus navarretei sp. nov. and Pseudarthrobacter quantumdoti sp. nov., two new species with the ability to biosynthesize Quantum Dots isolated from soil samples at Union Glacier, Antarctica.</title>
        <authorList>
            <person name="Vargas M."/>
        </authorList>
    </citation>
    <scope>NUCLEOTIDE SEQUENCE [LARGE SCALE GENOMIC DNA]</scope>
    <source>
        <strain evidence="2 3">EXRC-4A-4</strain>
    </source>
</reference>
<evidence type="ECO:0000256" key="1">
    <source>
        <dbReference type="SAM" id="MobiDB-lite"/>
    </source>
</evidence>
<feature type="region of interest" description="Disordered" evidence="1">
    <location>
        <begin position="252"/>
        <end position="288"/>
    </location>
</feature>
<feature type="compositionally biased region" description="Basic and acidic residues" evidence="1">
    <location>
        <begin position="31"/>
        <end position="44"/>
    </location>
</feature>
<protein>
    <recommendedName>
        <fullName evidence="4">Colicin import membrane protein</fullName>
    </recommendedName>
</protein>
<evidence type="ECO:0000313" key="3">
    <source>
        <dbReference type="Proteomes" id="UP001456513"/>
    </source>
</evidence>
<accession>A0ABU9D0N2</accession>
<evidence type="ECO:0008006" key="4">
    <source>
        <dbReference type="Google" id="ProtNLM"/>
    </source>
</evidence>
<name>A0ABU9D0N2_9NOCA</name>
<feature type="compositionally biased region" description="Basic and acidic residues" evidence="1">
    <location>
        <begin position="192"/>
        <end position="226"/>
    </location>
</feature>
<feature type="compositionally biased region" description="Basic and acidic residues" evidence="1">
    <location>
        <begin position="279"/>
        <end position="288"/>
    </location>
</feature>
<gene>
    <name evidence="2" type="ORF">AABD04_20145</name>
</gene>
<feature type="region of interest" description="Disordered" evidence="1">
    <location>
        <begin position="28"/>
        <end position="58"/>
    </location>
</feature>
<comment type="caution">
    <text evidence="2">The sequence shown here is derived from an EMBL/GenBank/DDBJ whole genome shotgun (WGS) entry which is preliminary data.</text>
</comment>
<dbReference type="EMBL" id="JBBPCN010000001">
    <property type="protein sequence ID" value="MEK8073162.1"/>
    <property type="molecule type" value="Genomic_DNA"/>
</dbReference>
<sequence>MSDDELGSASREVGMVFRVGMQLASRFAEQSARRREQQSREAEQHSNQATREYSERLRTERIAAETQLRRPFAPQWWDRATPHDITTVYEQAKAWESESEIATQAAATVRSEVRRRYGVDITDDRGARAFIDDSQRKDALAQNSDRAAGLDRAQAAALIADAERQDAETQRLSQDGYGSGPGIEDAEAQPMNEREARDQNSEHAERSQEANGRAEADRSYDSAARREQFASDMRAAGVDDEAIAARISADICQGAPAGAITVPSTKSPRARKGRPGNGKHTDRERSGR</sequence>
<organism evidence="2 3">
    <name type="scientific">Rhodococcus navarretei</name>
    <dbReference type="NCBI Taxonomy" id="3128981"/>
    <lineage>
        <taxon>Bacteria</taxon>
        <taxon>Bacillati</taxon>
        <taxon>Actinomycetota</taxon>
        <taxon>Actinomycetes</taxon>
        <taxon>Mycobacteriales</taxon>
        <taxon>Nocardiaceae</taxon>
        <taxon>Rhodococcus</taxon>
    </lineage>
</organism>